<name>A0A8D8B186_CULPI</name>
<organism evidence="1">
    <name type="scientific">Culex pipiens</name>
    <name type="common">House mosquito</name>
    <dbReference type="NCBI Taxonomy" id="7175"/>
    <lineage>
        <taxon>Eukaryota</taxon>
        <taxon>Metazoa</taxon>
        <taxon>Ecdysozoa</taxon>
        <taxon>Arthropoda</taxon>
        <taxon>Hexapoda</taxon>
        <taxon>Insecta</taxon>
        <taxon>Pterygota</taxon>
        <taxon>Neoptera</taxon>
        <taxon>Endopterygota</taxon>
        <taxon>Diptera</taxon>
        <taxon>Nematocera</taxon>
        <taxon>Culicoidea</taxon>
        <taxon>Culicidae</taxon>
        <taxon>Culicinae</taxon>
        <taxon>Culicini</taxon>
        <taxon>Culex</taxon>
        <taxon>Culex</taxon>
    </lineage>
</organism>
<reference evidence="1" key="1">
    <citation type="submission" date="2021-05" db="EMBL/GenBank/DDBJ databases">
        <authorList>
            <person name="Alioto T."/>
            <person name="Alioto T."/>
            <person name="Gomez Garrido J."/>
        </authorList>
    </citation>
    <scope>NUCLEOTIDE SEQUENCE</scope>
</reference>
<sequence length="130" mass="14554">MAHISADLAGPVPRRTSFIVVEMTWIAAPRAFADRAGRVIVHHVHLLKRFGLVRVTCHLSRLEFDGLISVNGLGHRINAQVLLLQKLFAQVVRGHLDDFVDYAYVSCFLLGIPEVTLRSQVHSAQHKLVQ</sequence>
<dbReference type="EMBL" id="HBUE01058273">
    <property type="protein sequence ID" value="CAG6467386.1"/>
    <property type="molecule type" value="Transcribed_RNA"/>
</dbReference>
<protein>
    <submittedName>
        <fullName evidence="1">(northern house mosquito) hypothetical protein</fullName>
    </submittedName>
</protein>
<accession>A0A8D8B186</accession>
<proteinExistence type="predicted"/>
<dbReference type="AlphaFoldDB" id="A0A8D8B186"/>
<evidence type="ECO:0000313" key="1">
    <source>
        <dbReference type="EMBL" id="CAG6467386.1"/>
    </source>
</evidence>